<feature type="transmembrane region" description="Helical" evidence="1">
    <location>
        <begin position="6"/>
        <end position="27"/>
    </location>
</feature>
<dbReference type="AlphaFoldDB" id="A0A2P2Q9W4"/>
<sequence length="60" mass="6786">MPLFPYFSVASARCMLTILNILFCFLFTILVPGLQNKECCGVESFISCICMCPFWISPLL</sequence>
<keyword evidence="1" id="KW-1133">Transmembrane helix</keyword>
<dbReference type="EMBL" id="GGEC01083307">
    <property type="protein sequence ID" value="MBX63791.1"/>
    <property type="molecule type" value="Transcribed_RNA"/>
</dbReference>
<keyword evidence="1" id="KW-0812">Transmembrane</keyword>
<evidence type="ECO:0000256" key="1">
    <source>
        <dbReference type="SAM" id="Phobius"/>
    </source>
</evidence>
<name>A0A2P2Q9W4_RHIMU</name>
<protein>
    <submittedName>
        <fullName evidence="2">Uncharacterized protein</fullName>
    </submittedName>
</protein>
<organism evidence="2">
    <name type="scientific">Rhizophora mucronata</name>
    <name type="common">Asiatic mangrove</name>
    <dbReference type="NCBI Taxonomy" id="61149"/>
    <lineage>
        <taxon>Eukaryota</taxon>
        <taxon>Viridiplantae</taxon>
        <taxon>Streptophyta</taxon>
        <taxon>Embryophyta</taxon>
        <taxon>Tracheophyta</taxon>
        <taxon>Spermatophyta</taxon>
        <taxon>Magnoliopsida</taxon>
        <taxon>eudicotyledons</taxon>
        <taxon>Gunneridae</taxon>
        <taxon>Pentapetalae</taxon>
        <taxon>rosids</taxon>
        <taxon>fabids</taxon>
        <taxon>Malpighiales</taxon>
        <taxon>Rhizophoraceae</taxon>
        <taxon>Rhizophora</taxon>
    </lineage>
</organism>
<accession>A0A2P2Q9W4</accession>
<reference evidence="2" key="1">
    <citation type="submission" date="2018-02" db="EMBL/GenBank/DDBJ databases">
        <title>Rhizophora mucronata_Transcriptome.</title>
        <authorList>
            <person name="Meera S.P."/>
            <person name="Sreeshan A."/>
            <person name="Augustine A."/>
        </authorList>
    </citation>
    <scope>NUCLEOTIDE SEQUENCE</scope>
    <source>
        <tissue evidence="2">Leaf</tissue>
    </source>
</reference>
<proteinExistence type="predicted"/>
<keyword evidence="1" id="KW-0472">Membrane</keyword>
<evidence type="ECO:0000313" key="2">
    <source>
        <dbReference type="EMBL" id="MBX63791.1"/>
    </source>
</evidence>